<dbReference type="GO" id="GO:0030425">
    <property type="term" value="C:dendrite"/>
    <property type="evidence" value="ECO:0007669"/>
    <property type="project" value="TreeGrafter"/>
</dbReference>
<dbReference type="Pfam" id="PF00036">
    <property type="entry name" value="EF-hand_1"/>
    <property type="match status" value="1"/>
</dbReference>
<feature type="domain" description="EF-hand" evidence="2">
    <location>
        <begin position="182"/>
        <end position="217"/>
    </location>
</feature>
<dbReference type="PROSITE" id="PS50222">
    <property type="entry name" value="EF_HAND_2"/>
    <property type="match status" value="6"/>
</dbReference>
<dbReference type="GO" id="GO:0043195">
    <property type="term" value="C:terminal bouton"/>
    <property type="evidence" value="ECO:0007669"/>
    <property type="project" value="TreeGrafter"/>
</dbReference>
<dbReference type="GO" id="GO:0099509">
    <property type="term" value="P:regulation of presynaptic cytosolic calcium ion concentration"/>
    <property type="evidence" value="ECO:0007669"/>
    <property type="project" value="TreeGrafter"/>
</dbReference>
<dbReference type="GO" id="GO:1900271">
    <property type="term" value="P:regulation of long-term synaptic potentiation"/>
    <property type="evidence" value="ECO:0007669"/>
    <property type="project" value="TreeGrafter"/>
</dbReference>
<dbReference type="GO" id="GO:0005634">
    <property type="term" value="C:nucleus"/>
    <property type="evidence" value="ECO:0007669"/>
    <property type="project" value="TreeGrafter"/>
</dbReference>
<name>A0A812DEX6_ACAPH</name>
<keyword evidence="1" id="KW-0106">Calcium</keyword>
<dbReference type="OrthoDB" id="428774at2759"/>
<keyword evidence="4" id="KW-1185">Reference proteome</keyword>
<dbReference type="EMBL" id="CAHIKZ030003065">
    <property type="protein sequence ID" value="CAE1295737.1"/>
    <property type="molecule type" value="Genomic_DNA"/>
</dbReference>
<dbReference type="PANTHER" id="PTHR19972:SF10">
    <property type="entry name" value="CALBINDIN-32"/>
    <property type="match status" value="1"/>
</dbReference>
<organism evidence="3 4">
    <name type="scientific">Acanthosepion pharaonis</name>
    <name type="common">Pharaoh cuttlefish</name>
    <name type="synonym">Sepia pharaonis</name>
    <dbReference type="NCBI Taxonomy" id="158019"/>
    <lineage>
        <taxon>Eukaryota</taxon>
        <taxon>Metazoa</taxon>
        <taxon>Spiralia</taxon>
        <taxon>Lophotrochozoa</taxon>
        <taxon>Mollusca</taxon>
        <taxon>Cephalopoda</taxon>
        <taxon>Coleoidea</taxon>
        <taxon>Decapodiformes</taxon>
        <taxon>Sepiida</taxon>
        <taxon>Sepiina</taxon>
        <taxon>Sepiidae</taxon>
        <taxon>Acanthosepion</taxon>
    </lineage>
</organism>
<evidence type="ECO:0000313" key="4">
    <source>
        <dbReference type="Proteomes" id="UP000597762"/>
    </source>
</evidence>
<dbReference type="PROSITE" id="PS00018">
    <property type="entry name" value="EF_HAND_1"/>
    <property type="match status" value="6"/>
</dbReference>
<dbReference type="PANTHER" id="PTHR19972">
    <property type="entry name" value="CALBINDIN"/>
    <property type="match status" value="1"/>
</dbReference>
<accession>A0A812DEX6</accession>
<gene>
    <name evidence="3" type="ORF">SPHA_51075</name>
</gene>
<comment type="caution">
    <text evidence="3">The sequence shown here is derived from an EMBL/GenBank/DDBJ whole genome shotgun (WGS) entry which is preliminary data.</text>
</comment>
<dbReference type="GO" id="GO:0005829">
    <property type="term" value="C:cytosol"/>
    <property type="evidence" value="ECO:0007669"/>
    <property type="project" value="TreeGrafter"/>
</dbReference>
<dbReference type="InterPro" id="IPR011992">
    <property type="entry name" value="EF-hand-dom_pair"/>
</dbReference>
<reference evidence="3" key="1">
    <citation type="submission" date="2021-01" db="EMBL/GenBank/DDBJ databases">
        <authorList>
            <person name="Li R."/>
            <person name="Bekaert M."/>
        </authorList>
    </citation>
    <scope>NUCLEOTIDE SEQUENCE</scope>
    <source>
        <strain evidence="3">Farmed</strain>
    </source>
</reference>
<dbReference type="InterPro" id="IPR051001">
    <property type="entry name" value="Calbindin_Ca-bind"/>
</dbReference>
<dbReference type="FunFam" id="1.10.238.10:FF:000262">
    <property type="entry name" value="calbindin-32 isoform X2"/>
    <property type="match status" value="1"/>
</dbReference>
<sequence>MDVWNHYDRDGNGFIDGNELNDFLLELVTSVTLSDVGTEVVSDVAFGDAKDLFMSAFDENNDGKIDIRELAQLLPMEEKFLLLFRREHPLESSVEFMQTWKKFDADHSGYIEADELKKFLRHLLKQSSCEATEDELICYAETILKLFDRNNDGKLQLSEMSKLLPVKENFLCRPMFKGDKALTKDDLDRVFSLYDRDKNGTIENEELHGFLKDLMELIEEDYNTEDIEDSKKVLLEQCDLNRDGKINKNELTMLLMSYDQVRLTTTDPLK</sequence>
<dbReference type="Pfam" id="PF13499">
    <property type="entry name" value="EF-hand_7"/>
    <property type="match status" value="1"/>
</dbReference>
<dbReference type="Gene3D" id="1.10.238.10">
    <property type="entry name" value="EF-hand"/>
    <property type="match status" value="3"/>
</dbReference>
<evidence type="ECO:0000256" key="1">
    <source>
        <dbReference type="ARBA" id="ARBA00022837"/>
    </source>
</evidence>
<protein>
    <submittedName>
        <fullName evidence="3">Calbindin,Calbindin-32,Calretinin,Secretagogin</fullName>
    </submittedName>
</protein>
<evidence type="ECO:0000259" key="2">
    <source>
        <dbReference type="PROSITE" id="PS50222"/>
    </source>
</evidence>
<dbReference type="Proteomes" id="UP000597762">
    <property type="component" value="Unassembled WGS sequence"/>
</dbReference>
<dbReference type="SUPFAM" id="SSF47473">
    <property type="entry name" value="EF-hand"/>
    <property type="match status" value="2"/>
</dbReference>
<dbReference type="InterPro" id="IPR002048">
    <property type="entry name" value="EF_hand_dom"/>
</dbReference>
<feature type="domain" description="EF-hand" evidence="2">
    <location>
        <begin position="140"/>
        <end position="170"/>
    </location>
</feature>
<dbReference type="Pfam" id="PF13202">
    <property type="entry name" value="EF-hand_5"/>
    <property type="match status" value="3"/>
</dbReference>
<feature type="domain" description="EF-hand" evidence="2">
    <location>
        <begin position="1"/>
        <end position="30"/>
    </location>
</feature>
<feature type="domain" description="EF-hand" evidence="2">
    <location>
        <begin position="225"/>
        <end position="261"/>
    </location>
</feature>
<feature type="domain" description="EF-hand" evidence="2">
    <location>
        <begin position="53"/>
        <end position="80"/>
    </location>
</feature>
<dbReference type="AlphaFoldDB" id="A0A812DEX6"/>
<dbReference type="GO" id="GO:0005509">
    <property type="term" value="F:calcium ion binding"/>
    <property type="evidence" value="ECO:0007669"/>
    <property type="project" value="InterPro"/>
</dbReference>
<evidence type="ECO:0000313" key="3">
    <source>
        <dbReference type="EMBL" id="CAE1295737.1"/>
    </source>
</evidence>
<feature type="domain" description="EF-hand" evidence="2">
    <location>
        <begin position="91"/>
        <end position="126"/>
    </location>
</feature>
<dbReference type="SMART" id="SM00054">
    <property type="entry name" value="EFh"/>
    <property type="match status" value="6"/>
</dbReference>
<dbReference type="InterPro" id="IPR018247">
    <property type="entry name" value="EF_Hand_1_Ca_BS"/>
</dbReference>
<proteinExistence type="predicted"/>